<dbReference type="AlphaFoldDB" id="A0AAW1X5L8"/>
<reference evidence="1 2" key="1">
    <citation type="journal article" date="2023" name="G3 (Bethesda)">
        <title>A chromosome-length genome assembly and annotation of blackberry (Rubus argutus, cv. 'Hillquist').</title>
        <authorList>
            <person name="Bruna T."/>
            <person name="Aryal R."/>
            <person name="Dudchenko O."/>
            <person name="Sargent D.J."/>
            <person name="Mead D."/>
            <person name="Buti M."/>
            <person name="Cavallini A."/>
            <person name="Hytonen T."/>
            <person name="Andres J."/>
            <person name="Pham M."/>
            <person name="Weisz D."/>
            <person name="Mascagni F."/>
            <person name="Usai G."/>
            <person name="Natali L."/>
            <person name="Bassil N."/>
            <person name="Fernandez G.E."/>
            <person name="Lomsadze A."/>
            <person name="Armour M."/>
            <person name="Olukolu B."/>
            <person name="Poorten T."/>
            <person name="Britton C."/>
            <person name="Davik J."/>
            <person name="Ashrafi H."/>
            <person name="Aiden E.L."/>
            <person name="Borodovsky M."/>
            <person name="Worthington M."/>
        </authorList>
    </citation>
    <scope>NUCLEOTIDE SEQUENCE [LARGE SCALE GENOMIC DNA]</scope>
    <source>
        <strain evidence="1">PI 553951</strain>
    </source>
</reference>
<evidence type="ECO:0000313" key="2">
    <source>
        <dbReference type="Proteomes" id="UP001457282"/>
    </source>
</evidence>
<proteinExistence type="predicted"/>
<keyword evidence="2" id="KW-1185">Reference proteome</keyword>
<name>A0AAW1X5L8_RUBAR</name>
<sequence length="90" mass="10501">MVSRMAYTVLYYECKASHGEELELQGRLEYTKVIWATPLIDGRCSFDEEELSNFLGKEVKQQDRRLEFCIIYIRYTKVNSVTPLIDADAV</sequence>
<comment type="caution">
    <text evidence="1">The sequence shown here is derived from an EMBL/GenBank/DDBJ whole genome shotgun (WGS) entry which is preliminary data.</text>
</comment>
<accession>A0AAW1X5L8</accession>
<protein>
    <submittedName>
        <fullName evidence="1">Uncharacterized protein</fullName>
    </submittedName>
</protein>
<organism evidence="1 2">
    <name type="scientific">Rubus argutus</name>
    <name type="common">Southern blackberry</name>
    <dbReference type="NCBI Taxonomy" id="59490"/>
    <lineage>
        <taxon>Eukaryota</taxon>
        <taxon>Viridiplantae</taxon>
        <taxon>Streptophyta</taxon>
        <taxon>Embryophyta</taxon>
        <taxon>Tracheophyta</taxon>
        <taxon>Spermatophyta</taxon>
        <taxon>Magnoliopsida</taxon>
        <taxon>eudicotyledons</taxon>
        <taxon>Gunneridae</taxon>
        <taxon>Pentapetalae</taxon>
        <taxon>rosids</taxon>
        <taxon>fabids</taxon>
        <taxon>Rosales</taxon>
        <taxon>Rosaceae</taxon>
        <taxon>Rosoideae</taxon>
        <taxon>Rosoideae incertae sedis</taxon>
        <taxon>Rubus</taxon>
    </lineage>
</organism>
<dbReference type="Proteomes" id="UP001457282">
    <property type="component" value="Unassembled WGS sequence"/>
</dbReference>
<evidence type="ECO:0000313" key="1">
    <source>
        <dbReference type="EMBL" id="KAK9931977.1"/>
    </source>
</evidence>
<gene>
    <name evidence="1" type="ORF">M0R45_019230</name>
</gene>
<dbReference type="EMBL" id="JBEDUW010000004">
    <property type="protein sequence ID" value="KAK9931977.1"/>
    <property type="molecule type" value="Genomic_DNA"/>
</dbReference>